<dbReference type="RefSeq" id="WP_204130446.1">
    <property type="nucleotide sequence ID" value="NZ_JAFDVD010000007.1"/>
</dbReference>
<evidence type="ECO:0008006" key="4">
    <source>
        <dbReference type="Google" id="ProtNLM"/>
    </source>
</evidence>
<feature type="chain" id="PRO_5047486735" description="LPXTG cell wall anchor domain-containing protein" evidence="1">
    <location>
        <begin position="30"/>
        <end position="261"/>
    </location>
</feature>
<dbReference type="Proteomes" id="UP001430172">
    <property type="component" value="Unassembled WGS sequence"/>
</dbReference>
<protein>
    <recommendedName>
        <fullName evidence="4">LPXTG cell wall anchor domain-containing protein</fullName>
    </recommendedName>
</protein>
<feature type="signal peptide" evidence="1">
    <location>
        <begin position="1"/>
        <end position="29"/>
    </location>
</feature>
<accession>A0ABS2CJA6</accession>
<sequence>MSKPTVLAGTLALCGAAALVGLSATPAAAASRDLAYSCDWGVDDGDGGVEGSGDAASATWDSGIADDLVVATGTSVPLSPYTGTITLPTPFVDALRAQERPDLAGGGFHLVVVDESEQAFDLELLYGPTAVPAEGPMTLQVEGLDEVSVDTPEPGTYTLVTADFQLFVEEDENTGLACELTDEGDPTIDAFEAVGEAPTTTPPATTAPAVAPSPIRPALVQTDAAEGGSSGGHGLAWVGGALSLALAAGLRHVVRRAPRRH</sequence>
<evidence type="ECO:0000313" key="3">
    <source>
        <dbReference type="Proteomes" id="UP001430172"/>
    </source>
</evidence>
<evidence type="ECO:0000313" key="2">
    <source>
        <dbReference type="EMBL" id="MBM6399964.1"/>
    </source>
</evidence>
<keyword evidence="3" id="KW-1185">Reference proteome</keyword>
<proteinExistence type="predicted"/>
<reference evidence="2" key="1">
    <citation type="submission" date="2021-02" db="EMBL/GenBank/DDBJ databases">
        <title>Phycicoccus sp. MQZ13P-5T, whole genome shotgun sequence.</title>
        <authorList>
            <person name="Tuo L."/>
        </authorList>
    </citation>
    <scope>NUCLEOTIDE SEQUENCE</scope>
    <source>
        <strain evidence="2">MQZ13P-5</strain>
    </source>
</reference>
<comment type="caution">
    <text evidence="2">The sequence shown here is derived from an EMBL/GenBank/DDBJ whole genome shotgun (WGS) entry which is preliminary data.</text>
</comment>
<gene>
    <name evidence="2" type="ORF">JQN70_06180</name>
</gene>
<organism evidence="2 3">
    <name type="scientific">Phycicoccus sonneratiae</name>
    <dbReference type="NCBI Taxonomy" id="2807628"/>
    <lineage>
        <taxon>Bacteria</taxon>
        <taxon>Bacillati</taxon>
        <taxon>Actinomycetota</taxon>
        <taxon>Actinomycetes</taxon>
        <taxon>Micrococcales</taxon>
        <taxon>Intrasporangiaceae</taxon>
        <taxon>Phycicoccus</taxon>
    </lineage>
</organism>
<evidence type="ECO:0000256" key="1">
    <source>
        <dbReference type="SAM" id="SignalP"/>
    </source>
</evidence>
<keyword evidence="1" id="KW-0732">Signal</keyword>
<name>A0ABS2CJA6_9MICO</name>
<dbReference type="EMBL" id="JAFDVD010000007">
    <property type="protein sequence ID" value="MBM6399964.1"/>
    <property type="molecule type" value="Genomic_DNA"/>
</dbReference>